<evidence type="ECO:0000256" key="6">
    <source>
        <dbReference type="ARBA" id="ARBA00022989"/>
    </source>
</evidence>
<dbReference type="RefSeq" id="WP_068832323.1">
    <property type="nucleotide sequence ID" value="NZ_JBHSMX010000024.1"/>
</dbReference>
<reference evidence="12" key="1">
    <citation type="journal article" date="2019" name="Int. J. Syst. Evol. Microbiol.">
        <title>The Global Catalogue of Microorganisms (GCM) 10K type strain sequencing project: providing services to taxonomists for standard genome sequencing and annotation.</title>
        <authorList>
            <consortium name="The Broad Institute Genomics Platform"/>
            <consortium name="The Broad Institute Genome Sequencing Center for Infectious Disease"/>
            <person name="Wu L."/>
            <person name="Ma J."/>
        </authorList>
    </citation>
    <scope>NUCLEOTIDE SEQUENCE [LARGE SCALE GENOMIC DNA]</scope>
    <source>
        <strain evidence="12">CGMCC 4.7277</strain>
    </source>
</reference>
<dbReference type="Pfam" id="PF04290">
    <property type="entry name" value="DctQ"/>
    <property type="match status" value="1"/>
</dbReference>
<dbReference type="EMBL" id="JBHSMX010000024">
    <property type="protein sequence ID" value="MFC5522483.1"/>
    <property type="molecule type" value="Genomic_DNA"/>
</dbReference>
<evidence type="ECO:0000256" key="4">
    <source>
        <dbReference type="ARBA" id="ARBA00022519"/>
    </source>
</evidence>
<comment type="caution">
    <text evidence="11">The sequence shown here is derived from an EMBL/GenBank/DDBJ whole genome shotgun (WGS) entry which is preliminary data.</text>
</comment>
<keyword evidence="5 9" id="KW-0812">Transmembrane</keyword>
<comment type="subcellular location">
    <subcellularLocation>
        <location evidence="1 9">Cell inner membrane</location>
        <topology evidence="1 9">Multi-pass membrane protein</topology>
    </subcellularLocation>
</comment>
<comment type="similarity">
    <text evidence="8 9">Belongs to the TRAP transporter small permease family.</text>
</comment>
<evidence type="ECO:0000256" key="7">
    <source>
        <dbReference type="ARBA" id="ARBA00023136"/>
    </source>
</evidence>
<evidence type="ECO:0000259" key="10">
    <source>
        <dbReference type="Pfam" id="PF04290"/>
    </source>
</evidence>
<dbReference type="PANTHER" id="PTHR35011:SF11">
    <property type="entry name" value="TRAP TRANSPORTER SMALL PERMEASE PROTEIN"/>
    <property type="match status" value="1"/>
</dbReference>
<keyword evidence="7 9" id="KW-0472">Membrane</keyword>
<feature type="transmembrane region" description="Helical" evidence="9">
    <location>
        <begin position="129"/>
        <end position="147"/>
    </location>
</feature>
<accession>A0ABW0QCW2</accession>
<organism evidence="11 12">
    <name type="scientific">Polaromonas jejuensis</name>
    <dbReference type="NCBI Taxonomy" id="457502"/>
    <lineage>
        <taxon>Bacteria</taxon>
        <taxon>Pseudomonadati</taxon>
        <taxon>Pseudomonadota</taxon>
        <taxon>Betaproteobacteria</taxon>
        <taxon>Burkholderiales</taxon>
        <taxon>Comamonadaceae</taxon>
        <taxon>Polaromonas</taxon>
    </lineage>
</organism>
<comment type="function">
    <text evidence="9">Part of the tripartite ATP-independent periplasmic (TRAP) transport system.</text>
</comment>
<keyword evidence="2 9" id="KW-0813">Transport</keyword>
<evidence type="ECO:0000256" key="1">
    <source>
        <dbReference type="ARBA" id="ARBA00004429"/>
    </source>
</evidence>
<evidence type="ECO:0000256" key="5">
    <source>
        <dbReference type="ARBA" id="ARBA00022692"/>
    </source>
</evidence>
<sequence>MDFFSALNARLSRWTMYLACLCLAGLLAVVVYGVVLRYVFNDAPPYVEQVALLLVISVAMFGASAGVRDAGHIGLDSLVAVLPAKAQFWCEAVVYVLTVGFAIMLFAGGAEMAVSTHGSTIPTLGLSEAVRYVPILIAGVLIALFSIEHLLAQFTGKEVVPSWH</sequence>
<keyword evidence="3" id="KW-1003">Cell membrane</keyword>
<dbReference type="Proteomes" id="UP001596084">
    <property type="component" value="Unassembled WGS sequence"/>
</dbReference>
<evidence type="ECO:0000313" key="12">
    <source>
        <dbReference type="Proteomes" id="UP001596084"/>
    </source>
</evidence>
<gene>
    <name evidence="11" type="ORF">ACFPP7_16420</name>
</gene>
<comment type="subunit">
    <text evidence="9">The complex comprises the extracytoplasmic solute receptor protein and the two transmembrane proteins.</text>
</comment>
<protein>
    <recommendedName>
        <fullName evidence="9">TRAP transporter small permease protein</fullName>
    </recommendedName>
</protein>
<proteinExistence type="inferred from homology"/>
<feature type="transmembrane region" description="Helical" evidence="9">
    <location>
        <begin position="88"/>
        <end position="109"/>
    </location>
</feature>
<keyword evidence="12" id="KW-1185">Reference proteome</keyword>
<evidence type="ECO:0000256" key="9">
    <source>
        <dbReference type="RuleBase" id="RU369079"/>
    </source>
</evidence>
<name>A0ABW0QCW2_9BURK</name>
<evidence type="ECO:0000256" key="8">
    <source>
        <dbReference type="ARBA" id="ARBA00038436"/>
    </source>
</evidence>
<dbReference type="InterPro" id="IPR055348">
    <property type="entry name" value="DctQ"/>
</dbReference>
<feature type="transmembrane region" description="Helical" evidence="9">
    <location>
        <begin position="49"/>
        <end position="67"/>
    </location>
</feature>
<keyword evidence="6 9" id="KW-1133">Transmembrane helix</keyword>
<evidence type="ECO:0000256" key="2">
    <source>
        <dbReference type="ARBA" id="ARBA00022448"/>
    </source>
</evidence>
<feature type="domain" description="Tripartite ATP-independent periplasmic transporters DctQ component" evidence="10">
    <location>
        <begin position="27"/>
        <end position="155"/>
    </location>
</feature>
<keyword evidence="4 9" id="KW-0997">Cell inner membrane</keyword>
<evidence type="ECO:0000256" key="3">
    <source>
        <dbReference type="ARBA" id="ARBA00022475"/>
    </source>
</evidence>
<evidence type="ECO:0000313" key="11">
    <source>
        <dbReference type="EMBL" id="MFC5522483.1"/>
    </source>
</evidence>
<dbReference type="PANTHER" id="PTHR35011">
    <property type="entry name" value="2,3-DIKETO-L-GULONATE TRAP TRANSPORTER SMALL PERMEASE PROTEIN YIAM"/>
    <property type="match status" value="1"/>
</dbReference>
<dbReference type="InterPro" id="IPR007387">
    <property type="entry name" value="TRAP_DctQ"/>
</dbReference>
<comment type="caution">
    <text evidence="9">Lacks conserved residue(s) required for the propagation of feature annotation.</text>
</comment>